<dbReference type="AlphaFoldDB" id="A0AAV7GPL6"/>
<reference evidence="1 2" key="1">
    <citation type="journal article" date="2021" name="Hortic Res">
        <title>Chromosome-scale assembly of the Dendrobium chrysotoxum genome enhances the understanding of orchid evolution.</title>
        <authorList>
            <person name="Zhang Y."/>
            <person name="Zhang G.Q."/>
            <person name="Zhang D."/>
            <person name="Liu X.D."/>
            <person name="Xu X.Y."/>
            <person name="Sun W.H."/>
            <person name="Yu X."/>
            <person name="Zhu X."/>
            <person name="Wang Z.W."/>
            <person name="Zhao X."/>
            <person name="Zhong W.Y."/>
            <person name="Chen H."/>
            <person name="Yin W.L."/>
            <person name="Huang T."/>
            <person name="Niu S.C."/>
            <person name="Liu Z.J."/>
        </authorList>
    </citation>
    <scope>NUCLEOTIDE SEQUENCE [LARGE SCALE GENOMIC DNA]</scope>
    <source>
        <strain evidence="1">Lindl</strain>
    </source>
</reference>
<sequence>MGTGEQSRRRRETNIHLVEKNRGQINGVVGGVADVFGVQEAEVLAREGIRKGTGVGDGEGEAMAAELGIFRDDGEGEGGREGEEGAVSGVLETDGDAVECVADETASIVSEPEDTVVIDLGDATEGYVAVTVAVARVEAGEFELFALGEC</sequence>
<comment type="caution">
    <text evidence="1">The sequence shown here is derived from an EMBL/GenBank/DDBJ whole genome shotgun (WGS) entry which is preliminary data.</text>
</comment>
<protein>
    <submittedName>
        <fullName evidence="1">Uncharacterized protein</fullName>
    </submittedName>
</protein>
<evidence type="ECO:0000313" key="2">
    <source>
        <dbReference type="Proteomes" id="UP000775213"/>
    </source>
</evidence>
<organism evidence="1 2">
    <name type="scientific">Dendrobium chrysotoxum</name>
    <name type="common">Orchid</name>
    <dbReference type="NCBI Taxonomy" id="161865"/>
    <lineage>
        <taxon>Eukaryota</taxon>
        <taxon>Viridiplantae</taxon>
        <taxon>Streptophyta</taxon>
        <taxon>Embryophyta</taxon>
        <taxon>Tracheophyta</taxon>
        <taxon>Spermatophyta</taxon>
        <taxon>Magnoliopsida</taxon>
        <taxon>Liliopsida</taxon>
        <taxon>Asparagales</taxon>
        <taxon>Orchidaceae</taxon>
        <taxon>Epidendroideae</taxon>
        <taxon>Malaxideae</taxon>
        <taxon>Dendrobiinae</taxon>
        <taxon>Dendrobium</taxon>
    </lineage>
</organism>
<keyword evidence="2" id="KW-1185">Reference proteome</keyword>
<name>A0AAV7GPL6_DENCH</name>
<proteinExistence type="predicted"/>
<accession>A0AAV7GPL6</accession>
<evidence type="ECO:0000313" key="1">
    <source>
        <dbReference type="EMBL" id="KAH0458531.1"/>
    </source>
</evidence>
<dbReference type="EMBL" id="JAGFBR010000012">
    <property type="protein sequence ID" value="KAH0458531.1"/>
    <property type="molecule type" value="Genomic_DNA"/>
</dbReference>
<dbReference type="Proteomes" id="UP000775213">
    <property type="component" value="Unassembled WGS sequence"/>
</dbReference>
<gene>
    <name evidence="1" type="ORF">IEQ34_013846</name>
</gene>